<dbReference type="AlphaFoldDB" id="A0ABD0KE38"/>
<evidence type="ECO:0000313" key="2">
    <source>
        <dbReference type="EMBL" id="KAK7485379.1"/>
    </source>
</evidence>
<keyword evidence="3" id="KW-1185">Reference proteome</keyword>
<dbReference type="EMBL" id="JACVVK020000195">
    <property type="protein sequence ID" value="KAK7485379.1"/>
    <property type="molecule type" value="Genomic_DNA"/>
</dbReference>
<accession>A0ABD0KE38</accession>
<proteinExistence type="predicted"/>
<comment type="caution">
    <text evidence="2">The sequence shown here is derived from an EMBL/GenBank/DDBJ whole genome shotgun (WGS) entry which is preliminary data.</text>
</comment>
<dbReference type="Proteomes" id="UP001519460">
    <property type="component" value="Unassembled WGS sequence"/>
</dbReference>
<feature type="region of interest" description="Disordered" evidence="1">
    <location>
        <begin position="1"/>
        <end position="54"/>
    </location>
</feature>
<feature type="compositionally biased region" description="Low complexity" evidence="1">
    <location>
        <begin position="23"/>
        <end position="46"/>
    </location>
</feature>
<evidence type="ECO:0000313" key="3">
    <source>
        <dbReference type="Proteomes" id="UP001519460"/>
    </source>
</evidence>
<sequence>MAAATYMCSSIDLTAETRDQSRRSASPEPESENNPSSSSTAPNEETMAPPSTDFWKRKYKTISGVNRERKKLGRTGGPTDCEDNLQPGLTCEGLVGTQHMTKEALCADILGQDAHIFRCAVRENMTPRICSNKKSRLCTTVQENRNLMETSTAVFSIMHSQQCLLVSPS</sequence>
<gene>
    <name evidence="2" type="ORF">BaRGS_00023327</name>
</gene>
<protein>
    <submittedName>
        <fullName evidence="2">Uncharacterized protein</fullName>
    </submittedName>
</protein>
<reference evidence="2 3" key="1">
    <citation type="journal article" date="2023" name="Sci. Data">
        <title>Genome assembly of the Korean intertidal mud-creeper Batillaria attramentaria.</title>
        <authorList>
            <person name="Patra A.K."/>
            <person name="Ho P.T."/>
            <person name="Jun S."/>
            <person name="Lee S.J."/>
            <person name="Kim Y."/>
            <person name="Won Y.J."/>
        </authorList>
    </citation>
    <scope>NUCLEOTIDE SEQUENCE [LARGE SCALE GENOMIC DNA]</scope>
    <source>
        <strain evidence="2">Wonlab-2016</strain>
    </source>
</reference>
<evidence type="ECO:0000256" key="1">
    <source>
        <dbReference type="SAM" id="MobiDB-lite"/>
    </source>
</evidence>
<name>A0ABD0KE38_9CAEN</name>
<organism evidence="2 3">
    <name type="scientific">Batillaria attramentaria</name>
    <dbReference type="NCBI Taxonomy" id="370345"/>
    <lineage>
        <taxon>Eukaryota</taxon>
        <taxon>Metazoa</taxon>
        <taxon>Spiralia</taxon>
        <taxon>Lophotrochozoa</taxon>
        <taxon>Mollusca</taxon>
        <taxon>Gastropoda</taxon>
        <taxon>Caenogastropoda</taxon>
        <taxon>Sorbeoconcha</taxon>
        <taxon>Cerithioidea</taxon>
        <taxon>Batillariidae</taxon>
        <taxon>Batillaria</taxon>
    </lineage>
</organism>